<reference evidence="7 8" key="1">
    <citation type="submission" date="2016-11" db="EMBL/GenBank/DDBJ databases">
        <title>Comparative genomics of Acidibacillus ferroxidans species.</title>
        <authorList>
            <person name="Oliveira G."/>
            <person name="Nunes G."/>
            <person name="Oliveira R."/>
            <person name="Araujo F."/>
            <person name="Salim A."/>
            <person name="Scholte L."/>
            <person name="Morais D."/>
            <person name="Nancucheo I."/>
            <person name="Johnson D.B."/>
            <person name="Grail B."/>
            <person name="Bittencourt J."/>
            <person name="Valadares R."/>
        </authorList>
    </citation>
    <scope>NUCLEOTIDE SEQUENCE [LARGE SCALE GENOMIC DNA]</scope>
    <source>
        <strain evidence="7 8">Y002</strain>
    </source>
</reference>
<name>A0A2U3D613_SULT2</name>
<comment type="cofactor">
    <cofactor evidence="6">
        <name>Zn(2+)</name>
        <dbReference type="ChEBI" id="CHEBI:29105"/>
    </cofactor>
</comment>
<organism evidence="7 8">
    <name type="scientific">Sulfoacidibacillus thermotolerans</name>
    <name type="common">Acidibacillus sulfuroxidans</name>
    <dbReference type="NCBI Taxonomy" id="1765684"/>
    <lineage>
        <taxon>Bacteria</taxon>
        <taxon>Bacillati</taxon>
        <taxon>Bacillota</taxon>
        <taxon>Bacilli</taxon>
        <taxon>Bacillales</taxon>
        <taxon>Alicyclobacillaceae</taxon>
        <taxon>Sulfoacidibacillus</taxon>
    </lineage>
</organism>
<comment type="subunit">
    <text evidence="6">Forms a complex with DabB.</text>
</comment>
<dbReference type="AlphaFoldDB" id="A0A2U3D613"/>
<dbReference type="GO" id="GO:0008270">
    <property type="term" value="F:zinc ion binding"/>
    <property type="evidence" value="ECO:0007669"/>
    <property type="project" value="UniProtKB-UniRule"/>
</dbReference>
<keyword evidence="8" id="KW-1185">Reference proteome</keyword>
<evidence type="ECO:0000313" key="8">
    <source>
        <dbReference type="Proteomes" id="UP000245380"/>
    </source>
</evidence>
<dbReference type="Pfam" id="PF10070">
    <property type="entry name" value="DabA"/>
    <property type="match status" value="1"/>
</dbReference>
<dbReference type="HAMAP" id="MF_01871">
    <property type="entry name" value="DabA"/>
    <property type="match status" value="1"/>
</dbReference>
<keyword evidence="2 6" id="KW-1003">Cell membrane</keyword>
<comment type="subcellular location">
    <subcellularLocation>
        <location evidence="6">Cell membrane</location>
        <topology evidence="6">Peripheral membrane protein</topology>
    </subcellularLocation>
</comment>
<keyword evidence="3 6" id="KW-0479">Metal-binding</keyword>
<comment type="function">
    <text evidence="6">Part of an energy-coupled inorganic carbon pump.</text>
</comment>
<protein>
    <recommendedName>
        <fullName evidence="6">Probable inorganic carbon transporter subunit DabA</fullName>
    </recommendedName>
</protein>
<evidence type="ECO:0000256" key="1">
    <source>
        <dbReference type="ARBA" id="ARBA00022448"/>
    </source>
</evidence>
<sequence length="828" mass="94151">MNAIEANETKLSEKVEIACQRIAPLWPIQNLVAVNPYFGLHDQTFWQAHKTLERITGVGLCMPHTYYREQIANGRITRVDLAEALKELRSSWDVSTFEQKLAEETPASVTPLPLFTDVLGEFEHLDWSNFVVERISQYCAAYFDEGQALWAMPWREKSLYEAWIQFAQIDKSTWTMGLRNINKVLSDLPDTAIDAIRWALHELAIPVAAVDEYLYAALLSIGGWAGWTRYLRWQAELRKERDDSIRDLLAIRLIWDALLHKMRDREKLHVQWLQAMARYTKPAISIQVGQQISAVLQTAFEINYQRQLATSLSTAKEVTKRQERTDVQAVFCIDVRSEVYRRAFETVASRVQTFGMAGFFGIPMEYVPLGSVKAKRHLPIFSTPIYRICEHLDHADPSESNKWIVQRQTQMRVFDAWKIFKTSASSCFSFVEAAGLWSILKLISDSIGWTRPVPHPDRKGLPEKIYRRLSPRLNSFDSAVKETGTCMTDQFTGIPEDLRPTEAESILRNMGLIRDFARIVLFVGHGSTSVNNPQATALDCGACAGQSGEASARLAVALLNDPKTRRGLLEKGILIPDDTFFVAGLHDTTTDEIQLFNTEVLPSSHADDLVQLRSWLDQASQFARLERASLFGMHDAPLTTITADFKRRTRDWAEVRPEWGLTGNAAFIVAPRSRTVNCNLAGRAFLHDYNWHDDTNFATLQLIMTAPMIVAHWINMQYYGSMVDNRRFGSGNKVLHNIVGGSIGVLEGNGGDLRGGLALQSLHDGKRWIHEPMRLHVFIEAPRTAIDDVIAHHLIVRNLIENAWLHLFQIDEDGSIFRRGTDKKWTRY</sequence>
<feature type="binding site" evidence="6">
    <location>
        <position position="540"/>
    </location>
    <ligand>
        <name>Zn(2+)</name>
        <dbReference type="ChEBI" id="CHEBI:29105"/>
    </ligand>
</feature>
<dbReference type="PANTHER" id="PTHR38344:SF1">
    <property type="entry name" value="INORGANIC CARBON TRANSPORTER SUBUNIT DABA-RELATED"/>
    <property type="match status" value="1"/>
</dbReference>
<dbReference type="Proteomes" id="UP000245380">
    <property type="component" value="Unassembled WGS sequence"/>
</dbReference>
<gene>
    <name evidence="6" type="primary">dabA</name>
    <name evidence="7" type="ORF">BM613_12385</name>
</gene>
<dbReference type="PANTHER" id="PTHR38344">
    <property type="entry name" value="UPF0753 PROTEIN AQ_863"/>
    <property type="match status" value="1"/>
</dbReference>
<feature type="binding site" evidence="6">
    <location>
        <position position="334"/>
    </location>
    <ligand>
        <name>Zn(2+)</name>
        <dbReference type="ChEBI" id="CHEBI:29105"/>
    </ligand>
</feature>
<dbReference type="RefSeq" id="WP_109431518.1">
    <property type="nucleotide sequence ID" value="NZ_MPDK01000029.1"/>
</dbReference>
<feature type="binding site" evidence="6">
    <location>
        <position position="525"/>
    </location>
    <ligand>
        <name>Zn(2+)</name>
        <dbReference type="ChEBI" id="CHEBI:29105"/>
    </ligand>
</feature>
<evidence type="ECO:0000256" key="2">
    <source>
        <dbReference type="ARBA" id="ARBA00022475"/>
    </source>
</evidence>
<keyword evidence="4 6" id="KW-0862">Zinc</keyword>
<proteinExistence type="inferred from homology"/>
<dbReference type="EMBL" id="MPDK01000029">
    <property type="protein sequence ID" value="PWI56716.1"/>
    <property type="molecule type" value="Genomic_DNA"/>
</dbReference>
<evidence type="ECO:0000313" key="7">
    <source>
        <dbReference type="EMBL" id="PWI56716.1"/>
    </source>
</evidence>
<keyword evidence="5 6" id="KW-0472">Membrane</keyword>
<dbReference type="InterPro" id="IPR018752">
    <property type="entry name" value="DabA"/>
</dbReference>
<evidence type="ECO:0000256" key="6">
    <source>
        <dbReference type="HAMAP-Rule" id="MF_01871"/>
    </source>
</evidence>
<dbReference type="OrthoDB" id="9805101at2"/>
<feature type="binding site" evidence="6">
    <location>
        <position position="332"/>
    </location>
    <ligand>
        <name>Zn(2+)</name>
        <dbReference type="ChEBI" id="CHEBI:29105"/>
    </ligand>
</feature>
<evidence type="ECO:0000256" key="3">
    <source>
        <dbReference type="ARBA" id="ARBA00022723"/>
    </source>
</evidence>
<accession>A0A2U3D613</accession>
<comment type="similarity">
    <text evidence="6">Belongs to the inorganic carbon transporter (TC 9.A.2) DabA family.</text>
</comment>
<evidence type="ECO:0000256" key="4">
    <source>
        <dbReference type="ARBA" id="ARBA00022833"/>
    </source>
</evidence>
<keyword evidence="1 6" id="KW-0813">Transport</keyword>
<comment type="caution">
    <text evidence="7">The sequence shown here is derived from an EMBL/GenBank/DDBJ whole genome shotgun (WGS) entry which is preliminary data.</text>
</comment>
<evidence type="ECO:0000256" key="5">
    <source>
        <dbReference type="ARBA" id="ARBA00023136"/>
    </source>
</evidence>
<dbReference type="GO" id="GO:0005886">
    <property type="term" value="C:plasma membrane"/>
    <property type="evidence" value="ECO:0007669"/>
    <property type="project" value="UniProtKB-SubCell"/>
</dbReference>